<dbReference type="EMBL" id="JACOGA010000012">
    <property type="protein sequence ID" value="MBC3874706.1"/>
    <property type="molecule type" value="Genomic_DNA"/>
</dbReference>
<evidence type="ECO:0000313" key="3">
    <source>
        <dbReference type="EMBL" id="MBC3874706.1"/>
    </source>
</evidence>
<keyword evidence="4" id="KW-1185">Reference proteome</keyword>
<evidence type="ECO:0000256" key="1">
    <source>
        <dbReference type="SAM" id="SignalP"/>
    </source>
</evidence>
<dbReference type="Pfam" id="PF08750">
    <property type="entry name" value="CNP1"/>
    <property type="match status" value="1"/>
</dbReference>
<dbReference type="RefSeq" id="WP_186942684.1">
    <property type="nucleotide sequence ID" value="NZ_JACOGA010000012.1"/>
</dbReference>
<reference evidence="3 4" key="1">
    <citation type="submission" date="2020-08" db="EMBL/GenBank/DDBJ databases">
        <title>Novel species isolated from subtropical streams in China.</title>
        <authorList>
            <person name="Lu H."/>
        </authorList>
    </citation>
    <scope>NUCLEOTIDE SEQUENCE [LARGE SCALE GENOMIC DNA]</scope>
    <source>
        <strain evidence="3 4">LX15W</strain>
    </source>
</reference>
<organism evidence="3 4">
    <name type="scientific">Undibacterium flavidum</name>
    <dbReference type="NCBI Taxonomy" id="2762297"/>
    <lineage>
        <taxon>Bacteria</taxon>
        <taxon>Pseudomonadati</taxon>
        <taxon>Pseudomonadota</taxon>
        <taxon>Betaproteobacteria</taxon>
        <taxon>Burkholderiales</taxon>
        <taxon>Oxalobacteraceae</taxon>
        <taxon>Undibacterium</taxon>
    </lineage>
</organism>
<accession>A0ABR6YDU3</accession>
<feature type="signal peptide" evidence="1">
    <location>
        <begin position="1"/>
        <end position="36"/>
    </location>
</feature>
<sequence>MPVHTRTIRTQSKLQQVLRHCILYACLALPTMSAIAQNADEKVVKVWVDSPIVLPAAPATENLLRFYSNENQIFFIDSKSISIAADGSLRYTLVSTSQSGAKNVSYEGMRCDTNEKRLFAFGRADGTWSNSRRNTWDEFTNKGVNQQHGTLAWDFVCEGGSIAGNIEKIIQRIRQHQSLRQYH</sequence>
<protein>
    <submittedName>
        <fullName evidence="3">CNP1-like family protein</fullName>
    </submittedName>
</protein>
<evidence type="ECO:0000313" key="4">
    <source>
        <dbReference type="Proteomes" id="UP000624279"/>
    </source>
</evidence>
<feature type="domain" description="CNP1-like uncharacterised" evidence="2">
    <location>
        <begin position="45"/>
        <end position="174"/>
    </location>
</feature>
<dbReference type="InterPro" id="IPR014861">
    <property type="entry name" value="CNP1-like_dom"/>
</dbReference>
<name>A0ABR6YDU3_9BURK</name>
<proteinExistence type="predicted"/>
<dbReference type="Proteomes" id="UP000624279">
    <property type="component" value="Unassembled WGS sequence"/>
</dbReference>
<keyword evidence="1" id="KW-0732">Signal</keyword>
<gene>
    <name evidence="3" type="ORF">H8K55_14035</name>
</gene>
<feature type="chain" id="PRO_5046264548" evidence="1">
    <location>
        <begin position="37"/>
        <end position="183"/>
    </location>
</feature>
<evidence type="ECO:0000259" key="2">
    <source>
        <dbReference type="Pfam" id="PF08750"/>
    </source>
</evidence>
<comment type="caution">
    <text evidence="3">The sequence shown here is derived from an EMBL/GenBank/DDBJ whole genome shotgun (WGS) entry which is preliminary data.</text>
</comment>